<reference evidence="2" key="3">
    <citation type="submission" date="2017-01" db="EMBL/GenBank/DDBJ databases">
        <authorList>
            <person name="Mah S.A."/>
            <person name="Swanson W.J."/>
            <person name="Moy G.W."/>
            <person name="Vacquier V.D."/>
        </authorList>
    </citation>
    <scope>NUCLEOTIDE SEQUENCE</scope>
    <source>
        <strain evidence="2">AJ5</strain>
    </source>
</reference>
<accession>M0LXE4</accession>
<dbReference type="AlphaFoldDB" id="M0LXE4"/>
<sequence length="97" mass="10615">MYLDGEWVENEASVASGPFGIIGRTHGRIWSGPVDFYGIVAAHIDDAVPHEAVSYLEAEEEITDMMDGEDDLFDAENDQHPGTGDDLLDHNGRVSLI</sequence>
<evidence type="ECO:0000313" key="4">
    <source>
        <dbReference type="Proteomes" id="UP000011555"/>
    </source>
</evidence>
<organism evidence="3 4">
    <name type="scientific">Natronobacterium lacisalsi AJ5</name>
    <dbReference type="NCBI Taxonomy" id="358396"/>
    <lineage>
        <taxon>Archaea</taxon>
        <taxon>Methanobacteriati</taxon>
        <taxon>Methanobacteriota</taxon>
        <taxon>Stenosarchaea group</taxon>
        <taxon>Halobacteria</taxon>
        <taxon>Halobacteriales</taxon>
        <taxon>Natrialbaceae</taxon>
        <taxon>Natronobacterium</taxon>
    </lineage>
</organism>
<dbReference type="Proteomes" id="UP000186547">
    <property type="component" value="Chromosome"/>
</dbReference>
<feature type="region of interest" description="Disordered" evidence="1">
    <location>
        <begin position="74"/>
        <end position="97"/>
    </location>
</feature>
<proteinExistence type="predicted"/>
<evidence type="ECO:0000313" key="2">
    <source>
        <dbReference type="EMBL" id="APW97438.1"/>
    </source>
</evidence>
<feature type="compositionally biased region" description="Basic and acidic residues" evidence="1">
    <location>
        <begin position="87"/>
        <end position="97"/>
    </location>
</feature>
<dbReference type="EMBL" id="CP019285">
    <property type="protein sequence ID" value="APW97438.1"/>
    <property type="molecule type" value="Genomic_DNA"/>
</dbReference>
<dbReference type="Proteomes" id="UP000011555">
    <property type="component" value="Unassembled WGS sequence"/>
</dbReference>
<dbReference type="eggNOG" id="ENOG502N5PA">
    <property type="taxonomic scope" value="Archaea"/>
</dbReference>
<name>M0LXE4_NATLA</name>
<dbReference type="EMBL" id="AOLZ01000002">
    <property type="protein sequence ID" value="EMA38262.1"/>
    <property type="molecule type" value="Genomic_DNA"/>
</dbReference>
<gene>
    <name evidence="3" type="ORF">C445_00135</name>
    <name evidence="2" type="ORF">CHINAEXTREME_06490</name>
</gene>
<dbReference type="KEGG" id="hlc:CHINAEXTREME06490"/>
<evidence type="ECO:0000256" key="1">
    <source>
        <dbReference type="SAM" id="MobiDB-lite"/>
    </source>
</evidence>
<reference evidence="2 5" key="1">
    <citation type="journal article" date="2011" name="J. Bacteriol.">
        <title>Genome sequence of Halobiforma lacisalsi AJ5, an extremely halophilic archaeon which harbors a bop gene.</title>
        <authorList>
            <person name="Jiang X."/>
            <person name="Wang S."/>
            <person name="Cheng H."/>
            <person name="Huo Y."/>
            <person name="Zhang X."/>
            <person name="Zhu X."/>
            <person name="Han X."/>
            <person name="Ni P."/>
            <person name="Wu M."/>
        </authorList>
    </citation>
    <scope>NUCLEOTIDE SEQUENCE [LARGE SCALE GENOMIC DNA]</scope>
    <source>
        <strain evidence="2 5">AJ5</strain>
    </source>
</reference>
<evidence type="ECO:0000313" key="3">
    <source>
        <dbReference type="EMBL" id="EMA38262.1"/>
    </source>
</evidence>
<reference evidence="3 4" key="2">
    <citation type="journal article" date="2014" name="PLoS Genet.">
        <title>Phylogenetically driven sequencing of extremely halophilic archaea reveals strategies for static and dynamic osmo-response.</title>
        <authorList>
            <person name="Becker E.A."/>
            <person name="Seitzer P.M."/>
            <person name="Tritt A."/>
            <person name="Larsen D."/>
            <person name="Krusor M."/>
            <person name="Yao A.I."/>
            <person name="Wu D."/>
            <person name="Madern D."/>
            <person name="Eisen J.A."/>
            <person name="Darling A.E."/>
            <person name="Facciotti M.T."/>
        </authorList>
    </citation>
    <scope>NUCLEOTIDE SEQUENCE [LARGE SCALE GENOMIC DNA]</scope>
    <source>
        <strain evidence="3 4">AJ5</strain>
    </source>
</reference>
<evidence type="ECO:0000313" key="5">
    <source>
        <dbReference type="Proteomes" id="UP000186547"/>
    </source>
</evidence>
<protein>
    <submittedName>
        <fullName evidence="3">Uncharacterized protein</fullName>
    </submittedName>
</protein>
<keyword evidence="4" id="KW-1185">Reference proteome</keyword>